<keyword evidence="3" id="KW-0202">Cytokine</keyword>
<evidence type="ECO:0000256" key="2">
    <source>
        <dbReference type="ARBA" id="ARBA00005851"/>
    </source>
</evidence>
<reference evidence="13 14" key="1">
    <citation type="journal article" date="2018" name="New Phytol.">
        <title>Phylogenomics of Endogonaceae and evolution of mycorrhizas within Mucoromycota.</title>
        <authorList>
            <person name="Chang Y."/>
            <person name="Desiro A."/>
            <person name="Na H."/>
            <person name="Sandor L."/>
            <person name="Lipzen A."/>
            <person name="Clum A."/>
            <person name="Barry K."/>
            <person name="Grigoriev I.V."/>
            <person name="Martin F.M."/>
            <person name="Stajich J.E."/>
            <person name="Smith M.E."/>
            <person name="Bonito G."/>
            <person name="Spatafora J.W."/>
        </authorList>
    </citation>
    <scope>NUCLEOTIDE SEQUENCE [LARGE SCALE GENOMIC DNA]</scope>
    <source>
        <strain evidence="13 14">GMNB39</strain>
    </source>
</reference>
<comment type="caution">
    <text evidence="13">The sequence shown here is derived from an EMBL/GenBank/DDBJ whole genome shotgun (WGS) entry which is preliminary data.</text>
</comment>
<evidence type="ECO:0000256" key="8">
    <source>
        <dbReference type="ARBA" id="ARBA00038932"/>
    </source>
</evidence>
<keyword evidence="4" id="KW-0964">Secreted</keyword>
<dbReference type="PANTHER" id="PTHR11954:SF6">
    <property type="entry name" value="MACROPHAGE MIGRATION INHIBITORY FACTOR"/>
    <property type="match status" value="1"/>
</dbReference>
<dbReference type="GO" id="GO:0004167">
    <property type="term" value="F:dopachrome isomerase activity"/>
    <property type="evidence" value="ECO:0007669"/>
    <property type="project" value="UniProtKB-EC"/>
</dbReference>
<dbReference type="EMBL" id="RBNI01010460">
    <property type="protein sequence ID" value="RUP43701.1"/>
    <property type="molecule type" value="Genomic_DNA"/>
</dbReference>
<dbReference type="SUPFAM" id="SSF55331">
    <property type="entry name" value="Tautomerase/MIF"/>
    <property type="match status" value="1"/>
</dbReference>
<sequence>MPSLEITANVAPKNLDEFVKTASAKFAQLIGKPESEKKLGLPLKSASAPVPIQYCLVSFIKADQLSFAGSLDPAAIVKIISIGNITPTRNQETSKVLSEYLESELGIPSRRFYIFFTDIAGSNVGFGGSTF</sequence>
<evidence type="ECO:0000256" key="4">
    <source>
        <dbReference type="ARBA" id="ARBA00022525"/>
    </source>
</evidence>
<dbReference type="PANTHER" id="PTHR11954">
    <property type="entry name" value="D-DOPACHROME DECARBOXYLASE"/>
    <property type="match status" value="1"/>
</dbReference>
<comment type="similarity">
    <text evidence="2">Belongs to the MIF family.</text>
</comment>
<dbReference type="EC" id="5.3.2.1" evidence="9"/>
<evidence type="ECO:0000256" key="10">
    <source>
        <dbReference type="ARBA" id="ARBA00041631"/>
    </source>
</evidence>
<dbReference type="AlphaFoldDB" id="A0A433CYR3"/>
<evidence type="ECO:0000256" key="12">
    <source>
        <dbReference type="ARBA" id="ARBA00042730"/>
    </source>
</evidence>
<comment type="catalytic activity">
    <reaction evidence="6">
        <text>3-phenylpyruvate = enol-phenylpyruvate</text>
        <dbReference type="Rhea" id="RHEA:17097"/>
        <dbReference type="ChEBI" id="CHEBI:16815"/>
        <dbReference type="ChEBI" id="CHEBI:18005"/>
        <dbReference type="EC" id="5.3.2.1"/>
    </reaction>
</comment>
<evidence type="ECO:0000256" key="5">
    <source>
        <dbReference type="ARBA" id="ARBA00023235"/>
    </source>
</evidence>
<dbReference type="InterPro" id="IPR014347">
    <property type="entry name" value="Tautomerase/MIF_sf"/>
</dbReference>
<keyword evidence="5" id="KW-0413">Isomerase</keyword>
<dbReference type="EC" id="5.3.3.12" evidence="8"/>
<evidence type="ECO:0000256" key="11">
    <source>
        <dbReference type="ARBA" id="ARBA00041912"/>
    </source>
</evidence>
<evidence type="ECO:0000256" key="9">
    <source>
        <dbReference type="ARBA" id="ARBA00039086"/>
    </source>
</evidence>
<dbReference type="OrthoDB" id="255819at2759"/>
<dbReference type="InterPro" id="IPR001398">
    <property type="entry name" value="Macrophage_inhib_fac"/>
</dbReference>
<dbReference type="GO" id="GO:0050178">
    <property type="term" value="F:phenylpyruvate tautomerase activity"/>
    <property type="evidence" value="ECO:0007669"/>
    <property type="project" value="UniProtKB-EC"/>
</dbReference>
<evidence type="ECO:0000313" key="13">
    <source>
        <dbReference type="EMBL" id="RUP43701.1"/>
    </source>
</evidence>
<keyword evidence="14" id="KW-1185">Reference proteome</keyword>
<comment type="catalytic activity">
    <reaction evidence="7">
        <text>L-dopachrome = 5,6-dihydroxyindole-2-carboxylate</text>
        <dbReference type="Rhea" id="RHEA:13041"/>
        <dbReference type="ChEBI" id="CHEBI:16875"/>
        <dbReference type="ChEBI" id="CHEBI:57509"/>
        <dbReference type="EC" id="5.3.3.12"/>
    </reaction>
</comment>
<gene>
    <name evidence="13" type="ORF">BC936DRAFT_136839</name>
</gene>
<dbReference type="Gene3D" id="3.30.429.10">
    <property type="entry name" value="Macrophage Migration Inhibitory Factor"/>
    <property type="match status" value="1"/>
</dbReference>
<proteinExistence type="inferred from homology"/>
<evidence type="ECO:0000256" key="1">
    <source>
        <dbReference type="ARBA" id="ARBA00004613"/>
    </source>
</evidence>
<dbReference type="Pfam" id="PF01187">
    <property type="entry name" value="MIF"/>
    <property type="match status" value="1"/>
</dbReference>
<evidence type="ECO:0000313" key="14">
    <source>
        <dbReference type="Proteomes" id="UP000268093"/>
    </source>
</evidence>
<comment type="subcellular location">
    <subcellularLocation>
        <location evidence="1">Secreted</location>
    </subcellularLocation>
</comment>
<evidence type="ECO:0000256" key="7">
    <source>
        <dbReference type="ARBA" id="ARBA00036823"/>
    </source>
</evidence>
<protein>
    <recommendedName>
        <fullName evidence="12">L-dopachrome isomerase</fullName>
        <ecNumber evidence="9">5.3.2.1</ecNumber>
        <ecNumber evidence="8">5.3.3.12</ecNumber>
    </recommendedName>
    <alternativeName>
        <fullName evidence="10">L-dopachrome tautomerase</fullName>
    </alternativeName>
    <alternativeName>
        <fullName evidence="11">Phenylpyruvate tautomerase</fullName>
    </alternativeName>
</protein>
<accession>A0A433CYR3</accession>
<dbReference type="GO" id="GO:0005615">
    <property type="term" value="C:extracellular space"/>
    <property type="evidence" value="ECO:0007669"/>
    <property type="project" value="UniProtKB-KW"/>
</dbReference>
<evidence type="ECO:0000256" key="3">
    <source>
        <dbReference type="ARBA" id="ARBA00022514"/>
    </source>
</evidence>
<organism evidence="13 14">
    <name type="scientific">Jimgerdemannia flammicorona</name>
    <dbReference type="NCBI Taxonomy" id="994334"/>
    <lineage>
        <taxon>Eukaryota</taxon>
        <taxon>Fungi</taxon>
        <taxon>Fungi incertae sedis</taxon>
        <taxon>Mucoromycota</taxon>
        <taxon>Mucoromycotina</taxon>
        <taxon>Endogonomycetes</taxon>
        <taxon>Endogonales</taxon>
        <taxon>Endogonaceae</taxon>
        <taxon>Jimgerdemannia</taxon>
    </lineage>
</organism>
<dbReference type="Proteomes" id="UP000268093">
    <property type="component" value="Unassembled WGS sequence"/>
</dbReference>
<evidence type="ECO:0000256" key="6">
    <source>
        <dbReference type="ARBA" id="ARBA00036735"/>
    </source>
</evidence>
<name>A0A433CYR3_9FUNG</name>